<comment type="caution">
    <text evidence="2">The sequence shown here is derived from an EMBL/GenBank/DDBJ whole genome shotgun (WGS) entry which is preliminary data.</text>
</comment>
<dbReference type="InterPro" id="IPR050900">
    <property type="entry name" value="Transposase_IS3/IS150/IS904"/>
</dbReference>
<sequence>HHEQFKDRDEARTRVFDYIEVFYNRERLHSALGNRSPEDFAAQAVSN</sequence>
<dbReference type="SUPFAM" id="SSF53098">
    <property type="entry name" value="Ribonuclease H-like"/>
    <property type="match status" value="1"/>
</dbReference>
<accession>A0A839EY64</accession>
<name>A0A839EY64_9GAMM</name>
<reference evidence="2 3" key="1">
    <citation type="submission" date="2020-07" db="EMBL/GenBank/DDBJ databases">
        <title>Genomic Encyclopedia of Type Strains, Phase IV (KMG-V): Genome sequencing to study the core and pangenomes of soil and plant-associated prokaryotes.</title>
        <authorList>
            <person name="Whitman W."/>
        </authorList>
    </citation>
    <scope>NUCLEOTIDE SEQUENCE [LARGE SCALE GENOMIC DNA]</scope>
    <source>
        <strain evidence="2 3">RH2WT43</strain>
    </source>
</reference>
<dbReference type="Pfam" id="PF13333">
    <property type="entry name" value="rve_2"/>
    <property type="match status" value="1"/>
</dbReference>
<gene>
    <name evidence="2" type="ORF">FHW12_002938</name>
</gene>
<organism evidence="2 3">
    <name type="scientific">Dokdonella fugitiva</name>
    <dbReference type="NCBI Taxonomy" id="328517"/>
    <lineage>
        <taxon>Bacteria</taxon>
        <taxon>Pseudomonadati</taxon>
        <taxon>Pseudomonadota</taxon>
        <taxon>Gammaproteobacteria</taxon>
        <taxon>Lysobacterales</taxon>
        <taxon>Rhodanobacteraceae</taxon>
        <taxon>Dokdonella</taxon>
    </lineage>
</organism>
<dbReference type="PANTHER" id="PTHR46889">
    <property type="entry name" value="TRANSPOSASE INSF FOR INSERTION SEQUENCE IS3B-RELATED"/>
    <property type="match status" value="1"/>
</dbReference>
<proteinExistence type="predicted"/>
<dbReference type="InterPro" id="IPR012337">
    <property type="entry name" value="RNaseH-like_sf"/>
</dbReference>
<feature type="domain" description="Integrase catalytic" evidence="1">
    <location>
        <begin position="1"/>
        <end position="43"/>
    </location>
</feature>
<evidence type="ECO:0000313" key="2">
    <source>
        <dbReference type="EMBL" id="MBA8888705.1"/>
    </source>
</evidence>
<feature type="non-terminal residue" evidence="2">
    <location>
        <position position="1"/>
    </location>
</feature>
<dbReference type="Proteomes" id="UP000550401">
    <property type="component" value="Unassembled WGS sequence"/>
</dbReference>
<dbReference type="GO" id="GO:0015074">
    <property type="term" value="P:DNA integration"/>
    <property type="evidence" value="ECO:0007669"/>
    <property type="project" value="InterPro"/>
</dbReference>
<dbReference type="EMBL" id="JACGXL010000004">
    <property type="protein sequence ID" value="MBA8888705.1"/>
    <property type="molecule type" value="Genomic_DNA"/>
</dbReference>
<evidence type="ECO:0000259" key="1">
    <source>
        <dbReference type="Pfam" id="PF13333"/>
    </source>
</evidence>
<dbReference type="RefSeq" id="WP_182531737.1">
    <property type="nucleotide sequence ID" value="NZ_JACGXL010000004.1"/>
</dbReference>
<dbReference type="AlphaFoldDB" id="A0A839EY64"/>
<dbReference type="InterPro" id="IPR001584">
    <property type="entry name" value="Integrase_cat-core"/>
</dbReference>
<keyword evidence="3" id="KW-1185">Reference proteome</keyword>
<evidence type="ECO:0000313" key="3">
    <source>
        <dbReference type="Proteomes" id="UP000550401"/>
    </source>
</evidence>
<dbReference type="PANTHER" id="PTHR46889:SF4">
    <property type="entry name" value="TRANSPOSASE INSO FOR INSERTION SEQUENCE ELEMENT IS911B-RELATED"/>
    <property type="match status" value="1"/>
</dbReference>
<protein>
    <submittedName>
        <fullName evidence="2">Putative transposase</fullName>
    </submittedName>
</protein>